<keyword evidence="2" id="KW-1133">Transmembrane helix</keyword>
<evidence type="ECO:0000256" key="3">
    <source>
        <dbReference type="SAM" id="SignalP"/>
    </source>
</evidence>
<gene>
    <name evidence="4" type="ORF">NCTC12967_00710</name>
</gene>
<evidence type="ECO:0000313" key="5">
    <source>
        <dbReference type="Proteomes" id="UP000273044"/>
    </source>
</evidence>
<evidence type="ECO:0000256" key="1">
    <source>
        <dbReference type="SAM" id="MobiDB-lite"/>
    </source>
</evidence>
<dbReference type="EMBL" id="LR134406">
    <property type="protein sequence ID" value="VEH69441.1"/>
    <property type="molecule type" value="Genomic_DNA"/>
</dbReference>
<accession>A0A448MWD4</accession>
<feature type="transmembrane region" description="Helical" evidence="2">
    <location>
        <begin position="310"/>
        <end position="328"/>
    </location>
</feature>
<evidence type="ECO:0000313" key="4">
    <source>
        <dbReference type="EMBL" id="VEH69441.1"/>
    </source>
</evidence>
<feature type="chain" id="PRO_5019525569" evidence="3">
    <location>
        <begin position="32"/>
        <end position="331"/>
    </location>
</feature>
<dbReference type="InterPro" id="IPR015943">
    <property type="entry name" value="WD40/YVTN_repeat-like_dom_sf"/>
</dbReference>
<proteinExistence type="predicted"/>
<feature type="region of interest" description="Disordered" evidence="1">
    <location>
        <begin position="250"/>
        <end position="306"/>
    </location>
</feature>
<organism evidence="4 5">
    <name type="scientific">Arachnia propionica</name>
    <dbReference type="NCBI Taxonomy" id="1750"/>
    <lineage>
        <taxon>Bacteria</taxon>
        <taxon>Bacillati</taxon>
        <taxon>Actinomycetota</taxon>
        <taxon>Actinomycetes</taxon>
        <taxon>Propionibacteriales</taxon>
        <taxon>Propionibacteriaceae</taxon>
        <taxon>Arachnia</taxon>
    </lineage>
</organism>
<dbReference type="Proteomes" id="UP000273044">
    <property type="component" value="Chromosome"/>
</dbReference>
<keyword evidence="2" id="KW-0812">Transmembrane</keyword>
<reference evidence="4 5" key="1">
    <citation type="submission" date="2018-12" db="EMBL/GenBank/DDBJ databases">
        <authorList>
            <consortium name="Pathogen Informatics"/>
        </authorList>
    </citation>
    <scope>NUCLEOTIDE SEQUENCE [LARGE SCALE GENOMIC DNA]</scope>
    <source>
        <strain evidence="4 5">NCTC12967</strain>
    </source>
</reference>
<name>A0A448MWD4_9ACTN</name>
<sequence length="331" mass="34001">MLADTMRSIRRIAAVAAATACLAWGGTPALADVTISDSGSPLTGVAFDPQSSRLFAVSDNEGTNVLVTDAKGTKLGAVSFSAKTESVQGLAVYSGSLYVGDVGDSGGKRNKITVYKLPLEVGNQSYNSYDFRYPDGSHDAKSVLVSGRGRIYVVTAGENPGIYYAELEPSRSGVNKLSRASDAPAGVTDGVFLSDGVTMALRTGSGVQVIDASSWETRATLTYQGAPDGESITTFSGDKMLVGAGPQLREEAVPTSNSTVTISPSGEASSTPSPEPSESPGNSASPTSQETTTQGPEEKTTQPARGGTRLAIAAAAVLALALGAVVFFRKK</sequence>
<dbReference type="Gene3D" id="2.130.10.10">
    <property type="entry name" value="YVTN repeat-like/Quinoprotein amine dehydrogenase"/>
    <property type="match status" value="1"/>
</dbReference>
<dbReference type="SUPFAM" id="SSF63825">
    <property type="entry name" value="YWTD domain"/>
    <property type="match status" value="1"/>
</dbReference>
<dbReference type="AlphaFoldDB" id="A0A448MWD4"/>
<keyword evidence="3" id="KW-0732">Signal</keyword>
<keyword evidence="2" id="KW-0472">Membrane</keyword>
<feature type="compositionally biased region" description="Low complexity" evidence="1">
    <location>
        <begin position="263"/>
        <end position="286"/>
    </location>
</feature>
<feature type="signal peptide" evidence="3">
    <location>
        <begin position="1"/>
        <end position="31"/>
    </location>
</feature>
<evidence type="ECO:0000256" key="2">
    <source>
        <dbReference type="SAM" id="Phobius"/>
    </source>
</evidence>
<protein>
    <submittedName>
        <fullName evidence="4">Uncharacterized protein</fullName>
    </submittedName>
</protein>
<keyword evidence="5" id="KW-1185">Reference proteome</keyword>